<comment type="similarity">
    <text evidence="1 2">Belongs to the cytochrome P450 family.</text>
</comment>
<proteinExistence type="inferred from homology"/>
<gene>
    <name evidence="3" type="ORF">AB4876_18500</name>
</gene>
<dbReference type="Proteomes" id="UP001557485">
    <property type="component" value="Unassembled WGS sequence"/>
</dbReference>
<dbReference type="Gene3D" id="1.10.630.10">
    <property type="entry name" value="Cytochrome P450"/>
    <property type="match status" value="1"/>
</dbReference>
<evidence type="ECO:0000256" key="2">
    <source>
        <dbReference type="RuleBase" id="RU000461"/>
    </source>
</evidence>
<dbReference type="EMBL" id="JBFRYA010000024">
    <property type="protein sequence ID" value="MEX1670906.1"/>
    <property type="molecule type" value="Genomic_DNA"/>
</dbReference>
<keyword evidence="2" id="KW-0408">Iron</keyword>
<dbReference type="SUPFAM" id="SSF48264">
    <property type="entry name" value="Cytochrome P450"/>
    <property type="match status" value="1"/>
</dbReference>
<dbReference type="PANTHER" id="PTHR46696">
    <property type="entry name" value="P450, PUTATIVE (EUROFUNG)-RELATED"/>
    <property type="match status" value="1"/>
</dbReference>
<keyword evidence="2" id="KW-0479">Metal-binding</keyword>
<dbReference type="PROSITE" id="PS00086">
    <property type="entry name" value="CYTOCHROME_P450"/>
    <property type="match status" value="1"/>
</dbReference>
<accession>A0ABV3UAC8</accession>
<comment type="caution">
    <text evidence="3">The sequence shown here is derived from an EMBL/GenBank/DDBJ whole genome shotgun (WGS) entry which is preliminary data.</text>
</comment>
<dbReference type="PRINTS" id="PR00359">
    <property type="entry name" value="BP450"/>
</dbReference>
<evidence type="ECO:0000256" key="1">
    <source>
        <dbReference type="ARBA" id="ARBA00010617"/>
    </source>
</evidence>
<dbReference type="InterPro" id="IPR002397">
    <property type="entry name" value="Cyt_P450_B"/>
</dbReference>
<dbReference type="InterPro" id="IPR036396">
    <property type="entry name" value="Cyt_P450_sf"/>
</dbReference>
<evidence type="ECO:0000313" key="4">
    <source>
        <dbReference type="Proteomes" id="UP001557485"/>
    </source>
</evidence>
<dbReference type="PRINTS" id="PR00385">
    <property type="entry name" value="P450"/>
</dbReference>
<keyword evidence="2" id="KW-0349">Heme</keyword>
<keyword evidence="4" id="KW-1185">Reference proteome</keyword>
<dbReference type="Pfam" id="PF00067">
    <property type="entry name" value="p450"/>
    <property type="match status" value="1"/>
</dbReference>
<dbReference type="RefSeq" id="WP_368383177.1">
    <property type="nucleotide sequence ID" value="NZ_JBFRYA010000024.1"/>
</dbReference>
<dbReference type="PANTHER" id="PTHR46696:SF6">
    <property type="entry name" value="P450, PUTATIVE (EUROFUNG)-RELATED"/>
    <property type="match status" value="1"/>
</dbReference>
<sequence length="402" mass="44670">MTAKHKIPDHVASSVVRDVDIYNIPGGDTDPFLAWQAIKNSSPEMFYTPHYGGYWVVNSAELYHRVLTDTEHFTSRKAVLVPDMPEGTPDFPPLMVDAPEHRAFRHPYNLALSPKKVQVFGEQARSVIIGCIDAIIDKGECEFMADVALQVPIAVVMSLLGLPFEDRERLIPLVDAVTHGDNPEARGGAAMAIFAYCDEWVTKREQEPGDDLISRFIKIKVGDRPATHMEATASVTILLLGGLDSVSHTMAFFMKFLAENSDHRQQLIDDPALIPYAVDELLRRYSIVSTARMALKNIEIGGITMRAGDKVIVEMCMNSMDEEAWPDAMAVKFDRCPKNIPSFGEGPHKCVGMNLARNELRALLEEWLKRIPNFTITPGKSVATMTGQNIGIHELPLSWNAA</sequence>
<protein>
    <submittedName>
        <fullName evidence="3">Cytochrome P450</fullName>
    </submittedName>
</protein>
<name>A0ABV3UAC8_9GAMM</name>
<keyword evidence="2" id="KW-0560">Oxidoreductase</keyword>
<dbReference type="InterPro" id="IPR017972">
    <property type="entry name" value="Cyt_P450_CS"/>
</dbReference>
<keyword evidence="2" id="KW-0503">Monooxygenase</keyword>
<reference evidence="3 4" key="1">
    <citation type="journal article" date="2011" name="Int. J. Syst. Evol. Microbiol.">
        <title>Zhongshania antarctica gen. nov., sp. nov. and Zhongshania guokunii sp. nov., gammaproteobacteria respectively isolated from coastal attached (fast) ice and surface seawater of the Antarctic.</title>
        <authorList>
            <person name="Li H.J."/>
            <person name="Zhang X.Y."/>
            <person name="Chen C.X."/>
            <person name="Zhang Y.J."/>
            <person name="Gao Z.M."/>
            <person name="Yu Y."/>
            <person name="Chen X.L."/>
            <person name="Chen B."/>
            <person name="Zhang Y.Z."/>
        </authorList>
    </citation>
    <scope>NUCLEOTIDE SEQUENCE [LARGE SCALE GENOMIC DNA]</scope>
    <source>
        <strain evidence="3 4">ZS6-22T</strain>
    </source>
</reference>
<evidence type="ECO:0000313" key="3">
    <source>
        <dbReference type="EMBL" id="MEX1670906.1"/>
    </source>
</evidence>
<dbReference type="InterPro" id="IPR001128">
    <property type="entry name" value="Cyt_P450"/>
</dbReference>
<organism evidence="3 4">
    <name type="scientific">Zhongshania guokunii</name>
    <dbReference type="NCBI Taxonomy" id="641783"/>
    <lineage>
        <taxon>Bacteria</taxon>
        <taxon>Pseudomonadati</taxon>
        <taxon>Pseudomonadota</taxon>
        <taxon>Gammaproteobacteria</taxon>
        <taxon>Cellvibrionales</taxon>
        <taxon>Spongiibacteraceae</taxon>
        <taxon>Zhongshania</taxon>
    </lineage>
</organism>